<dbReference type="AlphaFoldDB" id="A0A7S3QZT7"/>
<feature type="region of interest" description="Disordered" evidence="1">
    <location>
        <begin position="580"/>
        <end position="639"/>
    </location>
</feature>
<sequence length="639" mass="70940">MGNTPPTQMLHPVLPTQPLGSKEPGGLSKPEKQEPGSPKQGNTEQFIQQRGKEQAPAQTCPVCLEVLDSHTPQQQQEHLDDCLAVALASDEEPGVQGMHVGSEVGEDGDEQGDDGGNEVEEDEEQGALGLAGEEGEGAQRQQRHQSDANMLPQRQHTDQQQQQQQQQQQVDEQQGAEEAAVLSEGPPRKLRKQNGGGGRLHTRAAMAQHMDKMRQQGPAAIAPQQEGEAAAPGFTAEPQDLVSVEGEMSAGEWAADIMQRMQQFFKLSAAYLRTNCTSILSTDPNPYRIASYWDPEAQHTEGGFSAFVLDCHLTSDATGRQCLASCPHCHEHLPKWSREEHLSKTADSLGFFDRRDHATALRAALEQGHLQLVDSSQQFSINSHSLNTQLDHWHAQYLFGSVHSMETERTIGRVRQSRGEHTSRITEERQFLALCTVEDQLQVTDSKWAEWKASAAQHATERRDSPHSQFPAQLQAALQQQQQRAPRRPRLTGSQAADEAERAAQRRQRDPGAERVRLVGEMRYLSLKRAALLTLEQSSQQQGQLSEQQQRQEIMKLNLADVTAELLDARWSTEQLTVAHDTARSAAKDMAHAKKHRKESKQQEEQQQQQQQQRGGSVGTRSEPRGLIGCGSHAREPPT</sequence>
<feature type="region of interest" description="Disordered" evidence="1">
    <location>
        <begin position="457"/>
        <end position="515"/>
    </location>
</feature>
<feature type="compositionally biased region" description="Low complexity" evidence="1">
    <location>
        <begin position="158"/>
        <end position="173"/>
    </location>
</feature>
<dbReference type="EMBL" id="HBIP01022025">
    <property type="protein sequence ID" value="CAE0498076.1"/>
    <property type="molecule type" value="Transcribed_RNA"/>
</dbReference>
<reference evidence="2" key="1">
    <citation type="submission" date="2021-01" db="EMBL/GenBank/DDBJ databases">
        <authorList>
            <person name="Corre E."/>
            <person name="Pelletier E."/>
            <person name="Niang G."/>
            <person name="Scheremetjew M."/>
            <person name="Finn R."/>
            <person name="Kale V."/>
            <person name="Holt S."/>
            <person name="Cochrane G."/>
            <person name="Meng A."/>
            <person name="Brown T."/>
            <person name="Cohen L."/>
        </authorList>
    </citation>
    <scope>NUCLEOTIDE SEQUENCE</scope>
    <source>
        <strain evidence="2">CCMP1320</strain>
    </source>
</reference>
<organism evidence="2">
    <name type="scientific">Dunaliella tertiolecta</name>
    <name type="common">Green alga</name>
    <dbReference type="NCBI Taxonomy" id="3047"/>
    <lineage>
        <taxon>Eukaryota</taxon>
        <taxon>Viridiplantae</taxon>
        <taxon>Chlorophyta</taxon>
        <taxon>core chlorophytes</taxon>
        <taxon>Chlorophyceae</taxon>
        <taxon>CS clade</taxon>
        <taxon>Chlamydomonadales</taxon>
        <taxon>Dunaliellaceae</taxon>
        <taxon>Dunaliella</taxon>
    </lineage>
</organism>
<name>A0A7S3QZT7_DUNTE</name>
<accession>A0A7S3QZT7</accession>
<feature type="region of interest" description="Disordered" evidence="1">
    <location>
        <begin position="1"/>
        <end position="58"/>
    </location>
</feature>
<feature type="compositionally biased region" description="Basic and acidic residues" evidence="1">
    <location>
        <begin position="499"/>
        <end position="515"/>
    </location>
</feature>
<feature type="compositionally biased region" description="Basic and acidic residues" evidence="1">
    <location>
        <begin position="581"/>
        <end position="592"/>
    </location>
</feature>
<evidence type="ECO:0000313" key="2">
    <source>
        <dbReference type="EMBL" id="CAE0498076.1"/>
    </source>
</evidence>
<proteinExistence type="predicted"/>
<feature type="compositionally biased region" description="Polar residues" evidence="1">
    <location>
        <begin position="39"/>
        <end position="48"/>
    </location>
</feature>
<protein>
    <submittedName>
        <fullName evidence="2">Uncharacterized protein</fullName>
    </submittedName>
</protein>
<feature type="compositionally biased region" description="Low complexity" evidence="1">
    <location>
        <begin position="471"/>
        <end position="484"/>
    </location>
</feature>
<evidence type="ECO:0000256" key="1">
    <source>
        <dbReference type="SAM" id="MobiDB-lite"/>
    </source>
</evidence>
<feature type="compositionally biased region" description="Acidic residues" evidence="1">
    <location>
        <begin position="104"/>
        <end position="125"/>
    </location>
</feature>
<gene>
    <name evidence="2" type="ORF">DTER00134_LOCUS13149</name>
</gene>
<feature type="region of interest" description="Disordered" evidence="1">
    <location>
        <begin position="70"/>
        <end position="231"/>
    </location>
</feature>